<evidence type="ECO:0000313" key="2">
    <source>
        <dbReference type="EMBL" id="KAK7871841.1"/>
    </source>
</evidence>
<evidence type="ECO:0000313" key="3">
    <source>
        <dbReference type="Proteomes" id="UP001378592"/>
    </source>
</evidence>
<comment type="caution">
    <text evidence="2">The sequence shown here is derived from an EMBL/GenBank/DDBJ whole genome shotgun (WGS) entry which is preliminary data.</text>
</comment>
<feature type="compositionally biased region" description="Basic residues" evidence="1">
    <location>
        <begin position="1"/>
        <end position="22"/>
    </location>
</feature>
<evidence type="ECO:0000256" key="1">
    <source>
        <dbReference type="SAM" id="MobiDB-lite"/>
    </source>
</evidence>
<dbReference type="AlphaFoldDB" id="A0AAN9W001"/>
<proteinExistence type="predicted"/>
<feature type="region of interest" description="Disordered" evidence="1">
    <location>
        <begin position="1"/>
        <end position="48"/>
    </location>
</feature>
<gene>
    <name evidence="2" type="ORF">R5R35_006436</name>
</gene>
<reference evidence="2 3" key="1">
    <citation type="submission" date="2024-03" db="EMBL/GenBank/DDBJ databases">
        <title>The genome assembly and annotation of the cricket Gryllus longicercus Weissman &amp; Gray.</title>
        <authorList>
            <person name="Szrajer S."/>
            <person name="Gray D."/>
            <person name="Ylla G."/>
        </authorList>
    </citation>
    <scope>NUCLEOTIDE SEQUENCE [LARGE SCALE GENOMIC DNA]</scope>
    <source>
        <strain evidence="2">DAG 2021-001</strain>
        <tissue evidence="2">Whole body minus gut</tissue>
    </source>
</reference>
<feature type="compositionally biased region" description="Basic residues" evidence="1">
    <location>
        <begin position="30"/>
        <end position="41"/>
    </location>
</feature>
<feature type="region of interest" description="Disordered" evidence="1">
    <location>
        <begin position="67"/>
        <end position="93"/>
    </location>
</feature>
<dbReference type="Pfam" id="PF09495">
    <property type="entry name" value="DUF2462"/>
    <property type="match status" value="1"/>
</dbReference>
<sequence length="93" mass="10213">MPQGKLKVKAKGAAPKSKKKATKGPAVTKRGNRPIQPKKKQQKEAQKLNKVVTKTVNQAMEEELRARALDGRKSLTNKKQATPKKAAAKKSKK</sequence>
<dbReference type="InterPro" id="IPR019034">
    <property type="entry name" value="UPF0390"/>
</dbReference>
<accession>A0AAN9W001</accession>
<dbReference type="Proteomes" id="UP001378592">
    <property type="component" value="Unassembled WGS sequence"/>
</dbReference>
<organism evidence="2 3">
    <name type="scientific">Gryllus longicercus</name>
    <dbReference type="NCBI Taxonomy" id="2509291"/>
    <lineage>
        <taxon>Eukaryota</taxon>
        <taxon>Metazoa</taxon>
        <taxon>Ecdysozoa</taxon>
        <taxon>Arthropoda</taxon>
        <taxon>Hexapoda</taxon>
        <taxon>Insecta</taxon>
        <taxon>Pterygota</taxon>
        <taxon>Neoptera</taxon>
        <taxon>Polyneoptera</taxon>
        <taxon>Orthoptera</taxon>
        <taxon>Ensifera</taxon>
        <taxon>Gryllidea</taxon>
        <taxon>Grylloidea</taxon>
        <taxon>Gryllidae</taxon>
        <taxon>Gryllinae</taxon>
        <taxon>Gryllus</taxon>
    </lineage>
</organism>
<protein>
    <submittedName>
        <fullName evidence="2">Uncharacterized protein</fullName>
    </submittedName>
</protein>
<dbReference type="EMBL" id="JAZDUA010000033">
    <property type="protein sequence ID" value="KAK7871841.1"/>
    <property type="molecule type" value="Genomic_DNA"/>
</dbReference>
<keyword evidence="3" id="KW-1185">Reference proteome</keyword>
<name>A0AAN9W001_9ORTH</name>